<evidence type="ECO:0008006" key="4">
    <source>
        <dbReference type="Google" id="ProtNLM"/>
    </source>
</evidence>
<gene>
    <name evidence="2" type="ORF">HNR42_002129</name>
</gene>
<keyword evidence="1" id="KW-0732">Signal</keyword>
<organism evidence="2 3">
    <name type="scientific">Deinobacterium chartae</name>
    <dbReference type="NCBI Taxonomy" id="521158"/>
    <lineage>
        <taxon>Bacteria</taxon>
        <taxon>Thermotogati</taxon>
        <taxon>Deinococcota</taxon>
        <taxon>Deinococci</taxon>
        <taxon>Deinococcales</taxon>
        <taxon>Deinococcaceae</taxon>
        <taxon>Deinobacterium</taxon>
    </lineage>
</organism>
<evidence type="ECO:0000313" key="2">
    <source>
        <dbReference type="EMBL" id="MBB6098694.1"/>
    </source>
</evidence>
<sequence>MTSLLLTAALSASSALAQDHSHASAVRIAFADARNHTLGVLDLETGKVVASFGTPGKISGIYPVPGGQYAMAIHRDHNRVTVLHSGYSAVDHGDHKDLLEGAPYVLQTLNTGRQPTHYWAHGDHIAVVNDQDGTVAVLDRNLLGVSLDFQEIKTEAPDHSAAVVLGDKVLNGYSKLAKVDAYNLADGALAASFPGCPSLHGEATLGKTAAFGCSDGVLMIRENQGQLVAHKISNPAGTPANTRVSTLAAHDGAPVMLGNFGQGLALIDPVRNSLTPVPLPANPIKFDFAQGGRSIVVLTADGQLNRLGLNGQPIARVAVTAPYDSRVQDAPRPSMAVMDGVAFVSHPGAGEVLEVSLEDLQVKRRHQVGGTPTALTVLSLEGALKH</sequence>
<evidence type="ECO:0000313" key="3">
    <source>
        <dbReference type="Proteomes" id="UP000569951"/>
    </source>
</evidence>
<name>A0A841I136_9DEIO</name>
<dbReference type="Proteomes" id="UP000569951">
    <property type="component" value="Unassembled WGS sequence"/>
</dbReference>
<comment type="caution">
    <text evidence="2">The sequence shown here is derived from an EMBL/GenBank/DDBJ whole genome shotgun (WGS) entry which is preliminary data.</text>
</comment>
<dbReference type="InterPro" id="IPR011044">
    <property type="entry name" value="Quino_amine_DH_bsu"/>
</dbReference>
<dbReference type="EMBL" id="JACHHG010000007">
    <property type="protein sequence ID" value="MBB6098694.1"/>
    <property type="molecule type" value="Genomic_DNA"/>
</dbReference>
<feature type="chain" id="PRO_5032502898" description="6-phosphogluconolactonase, cycloisomerase 2 family" evidence="1">
    <location>
        <begin position="18"/>
        <end position="386"/>
    </location>
</feature>
<reference evidence="2 3" key="1">
    <citation type="submission" date="2020-08" db="EMBL/GenBank/DDBJ databases">
        <title>Genomic Encyclopedia of Type Strains, Phase IV (KMG-IV): sequencing the most valuable type-strain genomes for metagenomic binning, comparative biology and taxonomic classification.</title>
        <authorList>
            <person name="Goeker M."/>
        </authorList>
    </citation>
    <scope>NUCLEOTIDE SEQUENCE [LARGE SCALE GENOMIC DNA]</scope>
    <source>
        <strain evidence="2 3">DSM 21458</strain>
    </source>
</reference>
<proteinExistence type="predicted"/>
<protein>
    <recommendedName>
        <fullName evidence="4">6-phosphogluconolactonase, cycloisomerase 2 family</fullName>
    </recommendedName>
</protein>
<dbReference type="AlphaFoldDB" id="A0A841I136"/>
<dbReference type="SUPFAM" id="SSF50969">
    <property type="entry name" value="YVTN repeat-like/Quinoprotein amine dehydrogenase"/>
    <property type="match status" value="1"/>
</dbReference>
<dbReference type="Gene3D" id="2.130.10.10">
    <property type="entry name" value="YVTN repeat-like/Quinoprotein amine dehydrogenase"/>
    <property type="match status" value="1"/>
</dbReference>
<accession>A0A841I136</accession>
<keyword evidence="3" id="KW-1185">Reference proteome</keyword>
<feature type="signal peptide" evidence="1">
    <location>
        <begin position="1"/>
        <end position="17"/>
    </location>
</feature>
<evidence type="ECO:0000256" key="1">
    <source>
        <dbReference type="SAM" id="SignalP"/>
    </source>
</evidence>
<dbReference type="InterPro" id="IPR015943">
    <property type="entry name" value="WD40/YVTN_repeat-like_dom_sf"/>
</dbReference>
<dbReference type="RefSeq" id="WP_183987368.1">
    <property type="nucleotide sequence ID" value="NZ_JACHHG010000007.1"/>
</dbReference>